<reference evidence="1" key="1">
    <citation type="submission" date="2024-05" db="EMBL/GenBank/DDBJ databases">
        <title>Whole genome shotgun sequence of Streptomyces violascens NBRC 12920.</title>
        <authorList>
            <person name="Komaki H."/>
            <person name="Tamura T."/>
        </authorList>
    </citation>
    <scope>NUCLEOTIDE SEQUENCE</scope>
    <source>
        <strain evidence="1">NBRC 12920</strain>
    </source>
</reference>
<proteinExistence type="predicted"/>
<evidence type="ECO:0000313" key="2">
    <source>
        <dbReference type="Proteomes" id="UP001050808"/>
    </source>
</evidence>
<gene>
    <name evidence="1" type="primary">lppY</name>
    <name evidence="1" type="ORF">Sviol_48280</name>
</gene>
<evidence type="ECO:0000313" key="1">
    <source>
        <dbReference type="EMBL" id="GHI40420.1"/>
    </source>
</evidence>
<sequence>MGVGGGAYLDEKVPMSATRRRRTGAPSVLGAMAALTASALALTGCGAPVGHHTGGHAGASGSAQCPRPQRPIATTDADWQPVAKAMGRTGALRDKVVFGISLPRRDLKVTSRGVDIGASLALNGSADFARYCDGTMLMGDLVLTEDELPKATEALQEAGIEQTALHKHLPDQSPPIWWTHFHAMGDPVTLARKLKTVLEVSGDPIAVPPPPQTEPIDLDTEGIDETLGRKGIAEGRTYKFFIGRAETITSHGHVLPAPIGVDTVIKFQALGDEQAAVTGDVVMTASEVQNVIRALHKGDFEIVELHNHMLDDQPRLFYVHYWGIGDGVELAEGLRPALDATNLAPPAPAS</sequence>
<organism evidence="1 2">
    <name type="scientific">Streptomyces violascens</name>
    <dbReference type="NCBI Taxonomy" id="67381"/>
    <lineage>
        <taxon>Bacteria</taxon>
        <taxon>Bacillati</taxon>
        <taxon>Actinomycetota</taxon>
        <taxon>Actinomycetes</taxon>
        <taxon>Kitasatosporales</taxon>
        <taxon>Streptomycetaceae</taxon>
        <taxon>Streptomyces</taxon>
    </lineage>
</organism>
<dbReference type="Pfam" id="PF07485">
    <property type="entry name" value="DUF1529"/>
    <property type="match status" value="2"/>
</dbReference>
<dbReference type="InterPro" id="IPR011094">
    <property type="entry name" value="Uncharacterised_LppY/LpqO"/>
</dbReference>
<evidence type="ECO:0008006" key="3">
    <source>
        <dbReference type="Google" id="ProtNLM"/>
    </source>
</evidence>
<name>A0ABQ3QT16_9ACTN</name>
<dbReference type="Proteomes" id="UP001050808">
    <property type="component" value="Unassembled WGS sequence"/>
</dbReference>
<comment type="caution">
    <text evidence="1">The sequence shown here is derived from an EMBL/GenBank/DDBJ whole genome shotgun (WGS) entry which is preliminary data.</text>
</comment>
<dbReference type="EMBL" id="BNDY01000017">
    <property type="protein sequence ID" value="GHI40420.1"/>
    <property type="molecule type" value="Genomic_DNA"/>
</dbReference>
<protein>
    <recommendedName>
        <fullName evidence="3">Lipoprotein</fullName>
    </recommendedName>
</protein>
<accession>A0ABQ3QT16</accession>
<keyword evidence="2" id="KW-1185">Reference proteome</keyword>